<dbReference type="InterPro" id="IPR020311">
    <property type="entry name" value="Uncharacterised_Rv0898c"/>
</dbReference>
<protein>
    <submittedName>
        <fullName evidence="2">DUF2630 family protein</fullName>
    </submittedName>
</protein>
<keyword evidence="3" id="KW-1185">Reference proteome</keyword>
<gene>
    <name evidence="2" type="ORF">KSW38_08760</name>
</gene>
<comment type="caution">
    <text evidence="2">The sequence shown here is derived from an EMBL/GenBank/DDBJ whole genome shotgun (WGS) entry which is preliminary data.</text>
</comment>
<feature type="compositionally biased region" description="Basic and acidic residues" evidence="1">
    <location>
        <begin position="64"/>
        <end position="85"/>
    </location>
</feature>
<feature type="region of interest" description="Disordered" evidence="1">
    <location>
        <begin position="60"/>
        <end position="85"/>
    </location>
</feature>
<dbReference type="EMBL" id="JAHOPC010000004">
    <property type="protein sequence ID" value="MBU8866378.1"/>
    <property type="molecule type" value="Genomic_DNA"/>
</dbReference>
<name>A0ABS6I6C7_9MICC</name>
<proteinExistence type="predicted"/>
<organism evidence="2 3">
    <name type="scientific">Paenarthrobacter aromaticivorans</name>
    <dbReference type="NCBI Taxonomy" id="2849150"/>
    <lineage>
        <taxon>Bacteria</taxon>
        <taxon>Bacillati</taxon>
        <taxon>Actinomycetota</taxon>
        <taxon>Actinomycetes</taxon>
        <taxon>Micrococcales</taxon>
        <taxon>Micrococcaceae</taxon>
        <taxon>Paenarthrobacter</taxon>
    </lineage>
</organism>
<accession>A0ABS6I6C7</accession>
<evidence type="ECO:0000313" key="3">
    <source>
        <dbReference type="Proteomes" id="UP000824166"/>
    </source>
</evidence>
<dbReference type="RefSeq" id="WP_216924295.1">
    <property type="nucleotide sequence ID" value="NZ_JAHOPC010000004.1"/>
</dbReference>
<evidence type="ECO:0000313" key="2">
    <source>
        <dbReference type="EMBL" id="MBU8866378.1"/>
    </source>
</evidence>
<dbReference type="Proteomes" id="UP000824166">
    <property type="component" value="Unassembled WGS sequence"/>
</dbReference>
<dbReference type="Pfam" id="PF10944">
    <property type="entry name" value="DUF2630"/>
    <property type="match status" value="1"/>
</dbReference>
<reference evidence="2 3" key="1">
    <citation type="submission" date="2021-06" db="EMBL/GenBank/DDBJ databases">
        <authorList>
            <person name="Jeong J.W."/>
        </authorList>
    </citation>
    <scope>NUCLEOTIDE SEQUENCE [LARGE SCALE GENOMIC DNA]</scope>
    <source>
        <strain evidence="2 3">MMS21-TAE1-1</strain>
    </source>
</reference>
<evidence type="ECO:0000256" key="1">
    <source>
        <dbReference type="SAM" id="MobiDB-lite"/>
    </source>
</evidence>
<sequence length="85" mass="9613">MDEQDLLERIQSLVEEEHRLRDAAAGGGTEDAVDSDGSRARLAQLEAQLDQCWDLLRQRRAKKHAGEDPDDAEPRPISEVEGYRQ</sequence>